<dbReference type="GO" id="GO:0007165">
    <property type="term" value="P:signal transduction"/>
    <property type="evidence" value="ECO:0007669"/>
    <property type="project" value="UniProtKB-KW"/>
</dbReference>
<dbReference type="EMBL" id="CP017634">
    <property type="protein sequence ID" value="ATW27771.1"/>
    <property type="molecule type" value="Genomic_DNA"/>
</dbReference>
<evidence type="ECO:0000313" key="5">
    <source>
        <dbReference type="Proteomes" id="UP000323521"/>
    </source>
</evidence>
<dbReference type="AlphaFoldDB" id="A0A3G1KZF5"/>
<evidence type="ECO:0000259" key="3">
    <source>
        <dbReference type="PROSITE" id="PS50111"/>
    </source>
</evidence>
<dbReference type="SUPFAM" id="SSF58104">
    <property type="entry name" value="Methyl-accepting chemotaxis protein (MCP) signaling domain"/>
    <property type="match status" value="1"/>
</dbReference>
<dbReference type="PANTHER" id="PTHR32089:SF112">
    <property type="entry name" value="LYSOZYME-LIKE PROTEIN-RELATED"/>
    <property type="match status" value="1"/>
</dbReference>
<dbReference type="OrthoDB" id="3192at2"/>
<organism evidence="4 5">
    <name type="scientific">Formimonas warabiya</name>
    <dbReference type="NCBI Taxonomy" id="1761012"/>
    <lineage>
        <taxon>Bacteria</taxon>
        <taxon>Bacillati</taxon>
        <taxon>Bacillota</taxon>
        <taxon>Clostridia</taxon>
        <taxon>Eubacteriales</taxon>
        <taxon>Peptococcaceae</taxon>
        <taxon>Candidatus Formimonas</taxon>
    </lineage>
</organism>
<proteinExistence type="predicted"/>
<dbReference type="GO" id="GO:0016020">
    <property type="term" value="C:membrane"/>
    <property type="evidence" value="ECO:0007669"/>
    <property type="project" value="InterPro"/>
</dbReference>
<dbReference type="SMART" id="SM00283">
    <property type="entry name" value="MA"/>
    <property type="match status" value="1"/>
</dbReference>
<accession>A0A3G1KZF5</accession>
<dbReference type="InterPro" id="IPR004089">
    <property type="entry name" value="MCPsignal_dom"/>
</dbReference>
<keyword evidence="1 2" id="KW-0807">Transducer</keyword>
<dbReference type="Proteomes" id="UP000323521">
    <property type="component" value="Chromosome"/>
</dbReference>
<sequence length="286" mass="31193">MEENRELCDALKNILAVAPLLNQFTFDDIGVKVCDTEKIIWEMNPKTFSFGKETSLGERLDPNWIISRALQRKERVTMEVGKEYYGVAYVGIGVPIFEGPQLVGGVMIYQSVERKEKLLEISQILNKTIKKLDLTVQQIAAEAEELSATGQELGSISQEASAQVGETGSVVEVIRKIADQTNLIGLNAAIEAARVGEHGRGFAVVAEEVRKLAKTSTDSTKSIRKTLGEIENAVGHISMAIKEVTQVADHQALAITEVIPEVDALAKLADTIVEMAKDLTTDVNAQ</sequence>
<reference evidence="4 5" key="1">
    <citation type="submission" date="2016-10" db="EMBL/GenBank/DDBJ databases">
        <title>Complete Genome Sequence of Peptococcaceae strain DCMF.</title>
        <authorList>
            <person name="Edwards R.J."/>
            <person name="Holland S.I."/>
            <person name="Deshpande N.P."/>
            <person name="Wong Y.K."/>
            <person name="Ertan H."/>
            <person name="Manefield M."/>
            <person name="Russell T.L."/>
            <person name="Lee M.J."/>
        </authorList>
    </citation>
    <scope>NUCLEOTIDE SEQUENCE [LARGE SCALE GENOMIC DNA]</scope>
    <source>
        <strain evidence="4 5">DCMF</strain>
    </source>
</reference>
<keyword evidence="5" id="KW-1185">Reference proteome</keyword>
<evidence type="ECO:0000256" key="1">
    <source>
        <dbReference type="ARBA" id="ARBA00023224"/>
    </source>
</evidence>
<feature type="domain" description="Methyl-accepting transducer" evidence="3">
    <location>
        <begin position="135"/>
        <end position="286"/>
    </location>
</feature>
<evidence type="ECO:0000313" key="4">
    <source>
        <dbReference type="EMBL" id="ATW27771.1"/>
    </source>
</evidence>
<protein>
    <submittedName>
        <fullName evidence="4">Chemotaxis protein</fullName>
    </submittedName>
</protein>
<dbReference type="KEGG" id="fwa:DCMF_26160"/>
<dbReference type="Gene3D" id="1.10.287.950">
    <property type="entry name" value="Methyl-accepting chemotaxis protein"/>
    <property type="match status" value="1"/>
</dbReference>
<dbReference type="PROSITE" id="PS50111">
    <property type="entry name" value="CHEMOTAXIS_TRANSDUC_2"/>
    <property type="match status" value="1"/>
</dbReference>
<gene>
    <name evidence="4" type="ORF">DCMF_26160</name>
</gene>
<name>A0A3G1KZF5_FORW1</name>
<dbReference type="PANTHER" id="PTHR32089">
    <property type="entry name" value="METHYL-ACCEPTING CHEMOTAXIS PROTEIN MCPB"/>
    <property type="match status" value="1"/>
</dbReference>
<evidence type="ECO:0000256" key="2">
    <source>
        <dbReference type="PROSITE-ProRule" id="PRU00284"/>
    </source>
</evidence>
<dbReference type="Pfam" id="PF00015">
    <property type="entry name" value="MCPsignal"/>
    <property type="match status" value="1"/>
</dbReference>
<dbReference type="RefSeq" id="WP_148137155.1">
    <property type="nucleotide sequence ID" value="NZ_CP017634.1"/>
</dbReference>